<accession>A0A450U1C0</accession>
<sequence>MTGKSPAIHPLSLNQQRMWAVERRSSKRGLFNNDGAYRLPGDISPSALRRAVEHMSARHPALNTTFSERDGIPIQVVHDRLPPDFREIRVKADNEAELKEILDAQASEFLDPERGPLMRWVLISIHGQRPVLFIMTHHIIADGWSAFTMLSELGALYRQEMGESPANLPALKHTYHEFIREQNDWCQSPEAQRERLFWQERLSRHIGILALPTDRPRRAAPSFKTGVFPFAIPVALQKGMRALAKDSGVRPLTAWLSAWFVFLHRLTGQKDLVTTVPVAGRARKYAGVVGLSGNTVPVRVRCVGQARFRTFLKQSADTLEASLAHRNLPVPLIVQGASRHMITALSQTKFAWQNYNFPGRRGYGRITAQGEAGEFFHLGGMRWELIRFWRQPDEMEFQLWIINLPDNQYGLLYYSSDLFERSTIARWSGHFIRLVEGIVAKPETRLSQLLPLFTEAEQQRFLKAKFNTLLKGLQAESDWSLR</sequence>
<dbReference type="SUPFAM" id="SSF52777">
    <property type="entry name" value="CoA-dependent acyltransferases"/>
    <property type="match status" value="2"/>
</dbReference>
<dbReference type="InterPro" id="IPR001242">
    <property type="entry name" value="Condensation_dom"/>
</dbReference>
<dbReference type="Gene3D" id="3.30.559.30">
    <property type="entry name" value="Nonribosomal peptide synthetase, condensation domain"/>
    <property type="match status" value="1"/>
</dbReference>
<evidence type="ECO:0000259" key="1">
    <source>
        <dbReference type="Pfam" id="PF00668"/>
    </source>
</evidence>
<proteinExistence type="predicted"/>
<dbReference type="EMBL" id="CAADFE010000100">
    <property type="protein sequence ID" value="VFJ76183.1"/>
    <property type="molecule type" value="Genomic_DNA"/>
</dbReference>
<feature type="domain" description="Condensation" evidence="1">
    <location>
        <begin position="9"/>
        <end position="459"/>
    </location>
</feature>
<dbReference type="CDD" id="cd19531">
    <property type="entry name" value="LCL_NRPS-like"/>
    <property type="match status" value="1"/>
</dbReference>
<name>A0A450U1C0_9GAMM</name>
<dbReference type="GO" id="GO:0005737">
    <property type="term" value="C:cytoplasm"/>
    <property type="evidence" value="ECO:0007669"/>
    <property type="project" value="TreeGrafter"/>
</dbReference>
<dbReference type="Gene3D" id="3.30.559.10">
    <property type="entry name" value="Chloramphenicol acetyltransferase-like domain"/>
    <property type="match status" value="1"/>
</dbReference>
<reference evidence="2" key="1">
    <citation type="submission" date="2019-02" db="EMBL/GenBank/DDBJ databases">
        <authorList>
            <person name="Gruber-Vodicka R. H."/>
            <person name="Seah K. B. B."/>
        </authorList>
    </citation>
    <scope>NUCLEOTIDE SEQUENCE</scope>
    <source>
        <strain evidence="2">BECK_BZ131</strain>
    </source>
</reference>
<evidence type="ECO:0000313" key="2">
    <source>
        <dbReference type="EMBL" id="VFJ76183.1"/>
    </source>
</evidence>
<dbReference type="InterPro" id="IPR023213">
    <property type="entry name" value="CAT-like_dom_sf"/>
</dbReference>
<gene>
    <name evidence="2" type="ORF">BECKFW1821C_GA0114237_110010</name>
</gene>
<organism evidence="2">
    <name type="scientific">Candidatus Kentrum sp. FW</name>
    <dbReference type="NCBI Taxonomy" id="2126338"/>
    <lineage>
        <taxon>Bacteria</taxon>
        <taxon>Pseudomonadati</taxon>
        <taxon>Pseudomonadota</taxon>
        <taxon>Gammaproteobacteria</taxon>
        <taxon>Candidatus Kentrum</taxon>
    </lineage>
</organism>
<dbReference type="PANTHER" id="PTHR45527">
    <property type="entry name" value="NONRIBOSOMAL PEPTIDE SYNTHETASE"/>
    <property type="match status" value="1"/>
</dbReference>
<dbReference type="AlphaFoldDB" id="A0A450U1C0"/>
<dbReference type="GO" id="GO:0044550">
    <property type="term" value="P:secondary metabolite biosynthetic process"/>
    <property type="evidence" value="ECO:0007669"/>
    <property type="project" value="TreeGrafter"/>
</dbReference>
<dbReference type="GO" id="GO:0031177">
    <property type="term" value="F:phosphopantetheine binding"/>
    <property type="evidence" value="ECO:0007669"/>
    <property type="project" value="TreeGrafter"/>
</dbReference>
<dbReference type="GO" id="GO:0003824">
    <property type="term" value="F:catalytic activity"/>
    <property type="evidence" value="ECO:0007669"/>
    <property type="project" value="InterPro"/>
</dbReference>
<dbReference type="Pfam" id="PF00668">
    <property type="entry name" value="Condensation"/>
    <property type="match status" value="1"/>
</dbReference>
<protein>
    <submittedName>
        <fullName evidence="2">Condensation domain-containing protein</fullName>
    </submittedName>
</protein>
<dbReference type="PANTHER" id="PTHR45527:SF1">
    <property type="entry name" value="FATTY ACID SYNTHASE"/>
    <property type="match status" value="1"/>
</dbReference>
<dbReference type="GO" id="GO:0043041">
    <property type="term" value="P:amino acid activation for nonribosomal peptide biosynthetic process"/>
    <property type="evidence" value="ECO:0007669"/>
    <property type="project" value="TreeGrafter"/>
</dbReference>